<feature type="compositionally biased region" description="Low complexity" evidence="2">
    <location>
        <begin position="251"/>
        <end position="263"/>
    </location>
</feature>
<gene>
    <name evidence="3" type="ORF">G4L39_00625</name>
</gene>
<protein>
    <submittedName>
        <fullName evidence="3">DNA polymerase III subunit</fullName>
    </submittedName>
</protein>
<dbReference type="PANTHER" id="PTHR11669:SF8">
    <property type="entry name" value="DNA POLYMERASE III SUBUNIT DELTA"/>
    <property type="match status" value="1"/>
</dbReference>
<accession>A0A6M1RXK5</accession>
<dbReference type="Pfam" id="PF13177">
    <property type="entry name" value="DNA_pol3_delta2"/>
    <property type="match status" value="1"/>
</dbReference>
<feature type="region of interest" description="Disordered" evidence="2">
    <location>
        <begin position="246"/>
        <end position="265"/>
    </location>
</feature>
<evidence type="ECO:0000256" key="1">
    <source>
        <dbReference type="SAM" id="Coils"/>
    </source>
</evidence>
<dbReference type="SUPFAM" id="SSF52540">
    <property type="entry name" value="P-loop containing nucleoside triphosphate hydrolases"/>
    <property type="match status" value="1"/>
</dbReference>
<sequence length="371" mass="41207">MAFRDLPEQEQAVKLLQRSLAAGRVGHAYLFVGDRLAPLVGVARSFAQALLCDRPVQDVSRGLWDGCNECSACRRVEHGNHPDVHWVRPESRLRLITIDQVRDLSREVLLKPHEGRWKVGVLVEADCLNAQAANALLKTLEEPPGRSVLLLLTTQPGRLLDTIVSRCLRVRFAAGAEPLPPERLAWLREWTALAAGAGLLERYRMVDLLLQQLEAAREEAKREVARQEELAASGSSTGPVAGAVEEEGWEAEAAPAGAGPARSAGEEKAALEAEYRRRRDELLTALLQWFRDVWCVCLGMEEVRRFYPGLDTTQQLARKLDAAEALQNLRTWEDLLFTLRRTNVQELLALESAVLRLRLGEARAVAARASG</sequence>
<organism evidence="3 4">
    <name type="scientific">Limisphaera ngatamarikiensis</name>
    <dbReference type="NCBI Taxonomy" id="1324935"/>
    <lineage>
        <taxon>Bacteria</taxon>
        <taxon>Pseudomonadati</taxon>
        <taxon>Verrucomicrobiota</taxon>
        <taxon>Verrucomicrobiia</taxon>
        <taxon>Limisphaerales</taxon>
        <taxon>Limisphaeraceae</taxon>
        <taxon>Limisphaera</taxon>
    </lineage>
</organism>
<dbReference type="PANTHER" id="PTHR11669">
    <property type="entry name" value="REPLICATION FACTOR C / DNA POLYMERASE III GAMMA-TAU SUBUNIT"/>
    <property type="match status" value="1"/>
</dbReference>
<name>A0A6M1RXK5_9BACT</name>
<comment type="caution">
    <text evidence="3">The sequence shown here is derived from an EMBL/GenBank/DDBJ whole genome shotgun (WGS) entry which is preliminary data.</text>
</comment>
<evidence type="ECO:0000313" key="4">
    <source>
        <dbReference type="Proteomes" id="UP000477311"/>
    </source>
</evidence>
<dbReference type="Proteomes" id="UP000477311">
    <property type="component" value="Unassembled WGS sequence"/>
</dbReference>
<reference evidence="3 4" key="1">
    <citation type="submission" date="2020-02" db="EMBL/GenBank/DDBJ databases">
        <title>Draft genome sequence of Limisphaera ngatamarikiensis NGM72.4T, a thermophilic Verrucomicrobia grouped in subdivision 3.</title>
        <authorList>
            <person name="Carere C.R."/>
            <person name="Steen J."/>
            <person name="Hugenholtz P."/>
            <person name="Stott M.B."/>
        </authorList>
    </citation>
    <scope>NUCLEOTIDE SEQUENCE [LARGE SCALE GENOMIC DNA]</scope>
    <source>
        <strain evidence="3 4">NGM72.4</strain>
    </source>
</reference>
<dbReference type="RefSeq" id="WP_165105135.1">
    <property type="nucleotide sequence ID" value="NZ_JAAKYA010000004.1"/>
</dbReference>
<dbReference type="AlphaFoldDB" id="A0A6M1RXK5"/>
<feature type="coiled-coil region" evidence="1">
    <location>
        <begin position="203"/>
        <end position="233"/>
    </location>
</feature>
<proteinExistence type="predicted"/>
<dbReference type="EMBL" id="JAAKYA010000004">
    <property type="protein sequence ID" value="NGO37910.1"/>
    <property type="molecule type" value="Genomic_DNA"/>
</dbReference>
<keyword evidence="1" id="KW-0175">Coiled coil</keyword>
<dbReference type="InterPro" id="IPR050238">
    <property type="entry name" value="DNA_Rep/Repair_Clamp_Loader"/>
</dbReference>
<dbReference type="InterPro" id="IPR027417">
    <property type="entry name" value="P-loop_NTPase"/>
</dbReference>
<evidence type="ECO:0000256" key="2">
    <source>
        <dbReference type="SAM" id="MobiDB-lite"/>
    </source>
</evidence>
<dbReference type="GO" id="GO:0006261">
    <property type="term" value="P:DNA-templated DNA replication"/>
    <property type="evidence" value="ECO:0007669"/>
    <property type="project" value="TreeGrafter"/>
</dbReference>
<evidence type="ECO:0000313" key="3">
    <source>
        <dbReference type="EMBL" id="NGO37910.1"/>
    </source>
</evidence>
<keyword evidence="4" id="KW-1185">Reference proteome</keyword>
<dbReference type="Gene3D" id="3.40.50.300">
    <property type="entry name" value="P-loop containing nucleotide triphosphate hydrolases"/>
    <property type="match status" value="1"/>
</dbReference>